<dbReference type="AlphaFoldDB" id="B0C0R9"/>
<dbReference type="Proteomes" id="UP000000268">
    <property type="component" value="Chromosome"/>
</dbReference>
<proteinExistence type="predicted"/>
<name>B0C0R9_ACAM1</name>
<gene>
    <name evidence="1" type="ordered locus">AM1_1001</name>
</gene>
<protein>
    <submittedName>
        <fullName evidence="1">Uncharacterized protein</fullName>
    </submittedName>
</protein>
<organism evidence="1 2">
    <name type="scientific">Acaryochloris marina (strain MBIC 11017)</name>
    <dbReference type="NCBI Taxonomy" id="329726"/>
    <lineage>
        <taxon>Bacteria</taxon>
        <taxon>Bacillati</taxon>
        <taxon>Cyanobacteriota</taxon>
        <taxon>Cyanophyceae</taxon>
        <taxon>Acaryochloridales</taxon>
        <taxon>Acaryochloridaceae</taxon>
        <taxon>Acaryochloris</taxon>
    </lineage>
</organism>
<dbReference type="STRING" id="329726.AM1_1001"/>
<sequence>MRATERYASTDKQDHREGRTISLLMEGVQRHFGKRIGTLGTGADAHNF</sequence>
<evidence type="ECO:0000313" key="1">
    <source>
        <dbReference type="EMBL" id="ABW26043.1"/>
    </source>
</evidence>
<keyword evidence="2" id="KW-1185">Reference proteome</keyword>
<dbReference type="KEGG" id="amr:AM1_1001"/>
<dbReference type="HOGENOM" id="CLU_3148186_0_0_3"/>
<reference evidence="1 2" key="1">
    <citation type="journal article" date="2008" name="Proc. Natl. Acad. Sci. U.S.A.">
        <title>Niche adaptation and genome expansion in the chlorophyll d-producing cyanobacterium Acaryochloris marina.</title>
        <authorList>
            <person name="Swingley W.D."/>
            <person name="Chen M."/>
            <person name="Cheung P.C."/>
            <person name="Conrad A.L."/>
            <person name="Dejesa L.C."/>
            <person name="Hao J."/>
            <person name="Honchak B.M."/>
            <person name="Karbach L.E."/>
            <person name="Kurdoglu A."/>
            <person name="Lahiri S."/>
            <person name="Mastrian S.D."/>
            <person name="Miyashita H."/>
            <person name="Page L."/>
            <person name="Ramakrishna P."/>
            <person name="Satoh S."/>
            <person name="Sattley W.M."/>
            <person name="Shimada Y."/>
            <person name="Taylor H.L."/>
            <person name="Tomo T."/>
            <person name="Tsuchiya T."/>
            <person name="Wang Z.T."/>
            <person name="Raymond J."/>
            <person name="Mimuro M."/>
            <person name="Blankenship R.E."/>
            <person name="Touchman J.W."/>
        </authorList>
    </citation>
    <scope>NUCLEOTIDE SEQUENCE [LARGE SCALE GENOMIC DNA]</scope>
    <source>
        <strain evidence="2">MBIC 11017</strain>
    </source>
</reference>
<accession>B0C0R9</accession>
<dbReference type="EMBL" id="CP000828">
    <property type="protein sequence ID" value="ABW26043.1"/>
    <property type="molecule type" value="Genomic_DNA"/>
</dbReference>
<evidence type="ECO:0000313" key="2">
    <source>
        <dbReference type="Proteomes" id="UP000000268"/>
    </source>
</evidence>